<feature type="signal peptide" evidence="1">
    <location>
        <begin position="1"/>
        <end position="20"/>
    </location>
</feature>
<keyword evidence="4" id="KW-1185">Reference proteome</keyword>
<dbReference type="PANTHER" id="PTHR43283:SF18">
    <property type="match status" value="1"/>
</dbReference>
<dbReference type="SUPFAM" id="SSF49344">
    <property type="entry name" value="CBD9-like"/>
    <property type="match status" value="1"/>
</dbReference>
<protein>
    <recommendedName>
        <fullName evidence="2">Beta-lactamase-related domain-containing protein</fullName>
    </recommendedName>
</protein>
<dbReference type="AlphaFoldDB" id="A0A4Q8QFC5"/>
<dbReference type="RefSeq" id="WP_130608311.1">
    <property type="nucleotide sequence ID" value="NZ_SGIU01000001.1"/>
</dbReference>
<dbReference type="InterPro" id="IPR050789">
    <property type="entry name" value="Diverse_Enzym_Activities"/>
</dbReference>
<accession>A0A4Q8QFC5</accession>
<gene>
    <name evidence="3" type="ORF">EW142_00855</name>
</gene>
<dbReference type="OrthoDB" id="1357763at2"/>
<proteinExistence type="predicted"/>
<dbReference type="Pfam" id="PF00144">
    <property type="entry name" value="Beta-lactamase"/>
    <property type="match status" value="1"/>
</dbReference>
<evidence type="ECO:0000256" key="1">
    <source>
        <dbReference type="SAM" id="SignalP"/>
    </source>
</evidence>
<dbReference type="EMBL" id="SGIU01000001">
    <property type="protein sequence ID" value="TAI48387.1"/>
    <property type="molecule type" value="Genomic_DNA"/>
</dbReference>
<evidence type="ECO:0000259" key="2">
    <source>
        <dbReference type="Pfam" id="PF00144"/>
    </source>
</evidence>
<dbReference type="SUPFAM" id="SSF56601">
    <property type="entry name" value="beta-lactamase/transpeptidase-like"/>
    <property type="match status" value="1"/>
</dbReference>
<organism evidence="3 4">
    <name type="scientific">Flagellimonas allohymeniacidonis</name>
    <dbReference type="NCBI Taxonomy" id="2517819"/>
    <lineage>
        <taxon>Bacteria</taxon>
        <taxon>Pseudomonadati</taxon>
        <taxon>Bacteroidota</taxon>
        <taxon>Flavobacteriia</taxon>
        <taxon>Flavobacteriales</taxon>
        <taxon>Flavobacteriaceae</taxon>
        <taxon>Flagellimonas</taxon>
    </lineage>
</organism>
<feature type="chain" id="PRO_5020976146" description="Beta-lactamase-related domain-containing protein" evidence="1">
    <location>
        <begin position="21"/>
        <end position="660"/>
    </location>
</feature>
<dbReference type="InterPro" id="IPR001466">
    <property type="entry name" value="Beta-lactam-related"/>
</dbReference>
<dbReference type="PANTHER" id="PTHR43283">
    <property type="entry name" value="BETA-LACTAMASE-RELATED"/>
    <property type="match status" value="1"/>
</dbReference>
<reference evidence="3 4" key="1">
    <citation type="submission" date="2019-02" db="EMBL/GenBank/DDBJ databases">
        <title>Draft genome sequence of Muricauda sp. 176CP4-71.</title>
        <authorList>
            <person name="Park J.-S."/>
        </authorList>
    </citation>
    <scope>NUCLEOTIDE SEQUENCE [LARGE SCALE GENOMIC DNA]</scope>
    <source>
        <strain evidence="3 4">176CP4-71</strain>
    </source>
</reference>
<feature type="domain" description="Beta-lactamase-related" evidence="2">
    <location>
        <begin position="349"/>
        <end position="651"/>
    </location>
</feature>
<evidence type="ECO:0000313" key="3">
    <source>
        <dbReference type="EMBL" id="TAI48387.1"/>
    </source>
</evidence>
<name>A0A4Q8QFC5_9FLAO</name>
<dbReference type="Gene3D" id="2.60.40.1190">
    <property type="match status" value="1"/>
</dbReference>
<dbReference type="Gene3D" id="3.40.710.10">
    <property type="entry name" value="DD-peptidase/beta-lactamase superfamily"/>
    <property type="match status" value="1"/>
</dbReference>
<keyword evidence="1" id="KW-0732">Signal</keyword>
<evidence type="ECO:0000313" key="4">
    <source>
        <dbReference type="Proteomes" id="UP000291981"/>
    </source>
</evidence>
<dbReference type="Proteomes" id="UP000291981">
    <property type="component" value="Unassembled WGS sequence"/>
</dbReference>
<comment type="caution">
    <text evidence="3">The sequence shown here is derived from an EMBL/GenBank/DDBJ whole genome shotgun (WGS) entry which is preliminary data.</text>
</comment>
<dbReference type="InterPro" id="IPR012338">
    <property type="entry name" value="Beta-lactam/transpept-like"/>
</dbReference>
<sequence length="660" mass="75243">MKHTHISILLFFAVGLVVSANNGSVALAHPVKDIIIDGDFGDWPDTALQYPLSHYNTSFKSEGKLDLAAYFRIGYNLTERALYVAVEVTDNHFVQNPGDSRWWVHDMQVLYLEPRHSKEPVGVLALEATTYYSKIVEQNLNWDPYVKNAGWNMVECEVIRVDNRTRYEWKIILGDHITPGRTLGFDYTVFDKDATEGYPDTLGWGRNNGIKHECSQCLGDVLLVPSEAQLATLSGKVDVDQKFVESATLRLESSTVIENHLDVTLDSAGTFRQKLLPGSYRLLQPDRLFWEDPLHLYRLKAVGQETVTLRKSGSSHLELPRMTKLVPRAELIPKKGLLHEPNATTTQTIDNFVKAYMNHDVVPGVSLMVIREGKPWYYKTYGVQNRVTGEPITENTLFEGASMTKPIFAYVVNLMVERNQLDLQRPLHEYLAFPELEEYPDYKKMTAYNVLSHKSGMPNWGRTLLREPGTAYGYSGEAFEYLKRVIEEITSRDIEDIIREELIKPQNIGRMEFKRSPALRQVFSRGHTDGTPSIRAVPEEPKVAYSLHTEARAYTDFALTLLERRGLKAETYNRMMRIHSPFPENRRETDHPKEGMGLGIAISESKFGKMFYHSGNSGDFKCLFRMYEDLNMGFVVFTNSNTGNFLADDLALLLVEGKKK</sequence>